<feature type="region of interest" description="Disordered" evidence="2">
    <location>
        <begin position="1"/>
        <end position="37"/>
    </location>
</feature>
<dbReference type="PANTHER" id="PTHR10039">
    <property type="entry name" value="AMELOGENIN"/>
    <property type="match status" value="1"/>
</dbReference>
<evidence type="ECO:0000259" key="4">
    <source>
        <dbReference type="Pfam" id="PF24883"/>
    </source>
</evidence>
<sequence>MSNQQPNTPFETNHSPQRYSLGTYIHGDGSGNSGSNNINSGNTTFNFNRENANSFGSSADVLQCLYTSEYGSHRGRVREPAEGTCTWVLEHPKYQEWSEKNVSSLLWLSADPGYGKSVIASFLVKHLKKRTDAIVCYFFFKEDNDEQRRATFALCAILHQHFVERSSLYGYGGGSDTLWDILIESVAKGGCGEVIRVVDALDECEEVTLGRFMHNVTRLPVSQTSDTPLKFLVTGRPYLKIERGLSSWATTIRLKGENEVNSISADVTLLIDKGINELESIRENPGGLGYLRSVLMSSADRTFLWVSLVLEILKDSEDDSPEGFADIVSTTPRDLAELYTKILNKSASYDKARQILHIVVGAARPLTLREMNIAFRMRRNQKSVKDQRDLPQGFEKTVKNLCGLFVRIIDSKIYLVHQTAREFLIKGTLAGQGNWQYTLSPIDSSFILADICISYLSLREFESDPLMVDGARIPNRWAVDSYLRKYPLLDYAASHWADHFLDSQDRQMELFECTKLICSGGSHRFHTWVSVYWQNSDLYCPPPHDFTHLMVASWLGQRTVVERLLAEGGGINTRSKSYGTALNIAALREDKDIARMLVESSGNAYICEREYNILDVSRLLL</sequence>
<dbReference type="Proteomes" id="UP000246991">
    <property type="component" value="Unassembled WGS sequence"/>
</dbReference>
<evidence type="ECO:0000313" key="5">
    <source>
        <dbReference type="EMBL" id="PWW78753.1"/>
    </source>
</evidence>
<feature type="domain" description="GPI inositol-deacylase winged helix" evidence="3">
    <location>
        <begin position="349"/>
        <end position="430"/>
    </location>
</feature>
<gene>
    <name evidence="5" type="ORF">C7212DRAFT_355414</name>
</gene>
<proteinExistence type="predicted"/>
<evidence type="ECO:0000256" key="2">
    <source>
        <dbReference type="SAM" id="MobiDB-lite"/>
    </source>
</evidence>
<dbReference type="SUPFAM" id="SSF48403">
    <property type="entry name" value="Ankyrin repeat"/>
    <property type="match status" value="1"/>
</dbReference>
<evidence type="ECO:0000313" key="6">
    <source>
        <dbReference type="Proteomes" id="UP000246991"/>
    </source>
</evidence>
<dbReference type="InterPro" id="IPR054471">
    <property type="entry name" value="GPIID_WHD"/>
</dbReference>
<dbReference type="InterPro" id="IPR027417">
    <property type="entry name" value="P-loop_NTPase"/>
</dbReference>
<accession>A0A317SWB9</accession>
<evidence type="ECO:0000259" key="3">
    <source>
        <dbReference type="Pfam" id="PF22939"/>
    </source>
</evidence>
<comment type="caution">
    <text evidence="5">The sequence shown here is derived from an EMBL/GenBank/DDBJ whole genome shotgun (WGS) entry which is preliminary data.</text>
</comment>
<organism evidence="5 6">
    <name type="scientific">Tuber magnatum</name>
    <name type="common">white Piedmont truffle</name>
    <dbReference type="NCBI Taxonomy" id="42249"/>
    <lineage>
        <taxon>Eukaryota</taxon>
        <taxon>Fungi</taxon>
        <taxon>Dikarya</taxon>
        <taxon>Ascomycota</taxon>
        <taxon>Pezizomycotina</taxon>
        <taxon>Pezizomycetes</taxon>
        <taxon>Pezizales</taxon>
        <taxon>Tuberaceae</taxon>
        <taxon>Tuber</taxon>
    </lineage>
</organism>
<evidence type="ECO:0000256" key="1">
    <source>
        <dbReference type="ARBA" id="ARBA00022737"/>
    </source>
</evidence>
<reference evidence="5 6" key="1">
    <citation type="submission" date="2018-03" db="EMBL/GenBank/DDBJ databases">
        <title>Genomes of Pezizomycetes fungi and the evolution of truffles.</title>
        <authorList>
            <person name="Murat C."/>
            <person name="Payen T."/>
            <person name="Noel B."/>
            <person name="Kuo A."/>
            <person name="Martin F.M."/>
        </authorList>
    </citation>
    <scope>NUCLEOTIDE SEQUENCE [LARGE SCALE GENOMIC DNA]</scope>
    <source>
        <strain evidence="5">091103-1</strain>
    </source>
</reference>
<dbReference type="Gene3D" id="3.40.50.300">
    <property type="entry name" value="P-loop containing nucleotide triphosphate hydrolases"/>
    <property type="match status" value="1"/>
</dbReference>
<feature type="compositionally biased region" description="Polar residues" evidence="2">
    <location>
        <begin position="1"/>
        <end position="20"/>
    </location>
</feature>
<dbReference type="Pfam" id="PF22939">
    <property type="entry name" value="WHD_GPIID"/>
    <property type="match status" value="1"/>
</dbReference>
<name>A0A317SWB9_9PEZI</name>
<dbReference type="PANTHER" id="PTHR10039:SF14">
    <property type="entry name" value="NACHT DOMAIN-CONTAINING PROTEIN"/>
    <property type="match status" value="1"/>
</dbReference>
<keyword evidence="1" id="KW-0677">Repeat</keyword>
<dbReference type="Pfam" id="PF24883">
    <property type="entry name" value="NPHP3_N"/>
    <property type="match status" value="1"/>
</dbReference>
<feature type="domain" description="Nephrocystin 3-like N-terminal" evidence="4">
    <location>
        <begin position="83"/>
        <end position="236"/>
    </location>
</feature>
<dbReference type="OrthoDB" id="4927664at2759"/>
<keyword evidence="6" id="KW-1185">Reference proteome</keyword>
<dbReference type="InterPro" id="IPR056884">
    <property type="entry name" value="NPHP3-like_N"/>
</dbReference>
<dbReference type="Gene3D" id="1.25.40.20">
    <property type="entry name" value="Ankyrin repeat-containing domain"/>
    <property type="match status" value="1"/>
</dbReference>
<dbReference type="EMBL" id="PYWC01000012">
    <property type="protein sequence ID" value="PWW78753.1"/>
    <property type="molecule type" value="Genomic_DNA"/>
</dbReference>
<dbReference type="InterPro" id="IPR036770">
    <property type="entry name" value="Ankyrin_rpt-contain_sf"/>
</dbReference>
<dbReference type="AlphaFoldDB" id="A0A317SWB9"/>
<protein>
    <submittedName>
        <fullName evidence="5">Uncharacterized protein</fullName>
    </submittedName>
</protein>